<reference evidence="1" key="1">
    <citation type="submission" date="2025-08" db="UniProtKB">
        <authorList>
            <consortium name="Ensembl"/>
        </authorList>
    </citation>
    <scope>IDENTIFICATION</scope>
</reference>
<protein>
    <recommendedName>
        <fullName evidence="3">Family with sequence similarity 160 member B2</fullName>
    </recommendedName>
</protein>
<dbReference type="PANTHER" id="PTHR21705:SF9">
    <property type="entry name" value="FHF COMPLEX SUBUNIT HOOK-INTERACTING PROTEIN 2B"/>
    <property type="match status" value="1"/>
</dbReference>
<dbReference type="Proteomes" id="UP000265000">
    <property type="component" value="Unplaced"/>
</dbReference>
<evidence type="ECO:0000313" key="2">
    <source>
        <dbReference type="Proteomes" id="UP000265000"/>
    </source>
</evidence>
<organism evidence="1 2">
    <name type="scientific">Fundulus heteroclitus</name>
    <name type="common">Killifish</name>
    <name type="synonym">Mummichog</name>
    <dbReference type="NCBI Taxonomy" id="8078"/>
    <lineage>
        <taxon>Eukaryota</taxon>
        <taxon>Metazoa</taxon>
        <taxon>Chordata</taxon>
        <taxon>Craniata</taxon>
        <taxon>Vertebrata</taxon>
        <taxon>Euteleostomi</taxon>
        <taxon>Actinopterygii</taxon>
        <taxon>Neopterygii</taxon>
        <taxon>Teleostei</taxon>
        <taxon>Neoteleostei</taxon>
        <taxon>Acanthomorphata</taxon>
        <taxon>Ovalentaria</taxon>
        <taxon>Atherinomorphae</taxon>
        <taxon>Cyprinodontiformes</taxon>
        <taxon>Fundulidae</taxon>
        <taxon>Fundulus</taxon>
    </lineage>
</organism>
<accession>A0A3Q2QG75</accession>
<evidence type="ECO:0000313" key="1">
    <source>
        <dbReference type="Ensembl" id="ENSFHEP00000025799.1"/>
    </source>
</evidence>
<sequence>MRFFFSSLIYHREPTVDLLDSFVDHWRSITNYYIQTTDDERPASQTDIPWRLRQMSDILVYEEKQQDVQETGPCLEYLLQHKLLETLCTLGKAQVTSPAEHLSCQPDDGSEPAEVPQWLLCISAVGTPERSVPDVWSHAEAPSPPPQYPPGMSQQVLIFFSKLLSQMQKPLLQLIPVYRPVQVSCCPHRTR</sequence>
<proteinExistence type="predicted"/>
<evidence type="ECO:0008006" key="3">
    <source>
        <dbReference type="Google" id="ProtNLM"/>
    </source>
</evidence>
<dbReference type="GeneTree" id="ENSGT00950000182936"/>
<keyword evidence="2" id="KW-1185">Reference proteome</keyword>
<dbReference type="InterPro" id="IPR019384">
    <property type="entry name" value="FHIP"/>
</dbReference>
<dbReference type="AlphaFoldDB" id="A0A3Q2QG75"/>
<dbReference type="STRING" id="8078.ENSFHEP00000025799"/>
<dbReference type="Ensembl" id="ENSFHET00000004315.1">
    <property type="protein sequence ID" value="ENSFHEP00000025799.1"/>
    <property type="gene ID" value="ENSFHEG00000008224.1"/>
</dbReference>
<name>A0A3Q2QG75_FUNHE</name>
<reference evidence="1" key="2">
    <citation type="submission" date="2025-09" db="UniProtKB">
        <authorList>
            <consortium name="Ensembl"/>
        </authorList>
    </citation>
    <scope>IDENTIFICATION</scope>
</reference>
<dbReference type="PANTHER" id="PTHR21705">
    <property type="entry name" value="RAI16 PROTEIN-RELATED"/>
    <property type="match status" value="1"/>
</dbReference>
<dbReference type="Pfam" id="PF10257">
    <property type="entry name" value="RAI16-like"/>
    <property type="match status" value="1"/>
</dbReference>